<dbReference type="Proteomes" id="UP000008370">
    <property type="component" value="Unassembled WGS sequence"/>
</dbReference>
<evidence type="ECO:0000313" key="3">
    <source>
        <dbReference type="Proteomes" id="UP000008370"/>
    </source>
</evidence>
<gene>
    <name evidence="2" type="ORF">PHACADRAFT_187556</name>
</gene>
<feature type="region of interest" description="Disordered" evidence="1">
    <location>
        <begin position="226"/>
        <end position="281"/>
    </location>
</feature>
<dbReference type="OrthoDB" id="654211at2759"/>
<protein>
    <submittedName>
        <fullName evidence="2">Uncharacterized protein</fullName>
    </submittedName>
</protein>
<organism evidence="2 3">
    <name type="scientific">Phanerochaete carnosa (strain HHB-10118-sp)</name>
    <name type="common">White-rot fungus</name>
    <name type="synonym">Peniophora carnosa</name>
    <dbReference type="NCBI Taxonomy" id="650164"/>
    <lineage>
        <taxon>Eukaryota</taxon>
        <taxon>Fungi</taxon>
        <taxon>Dikarya</taxon>
        <taxon>Basidiomycota</taxon>
        <taxon>Agaricomycotina</taxon>
        <taxon>Agaricomycetes</taxon>
        <taxon>Polyporales</taxon>
        <taxon>Phanerochaetaceae</taxon>
        <taxon>Phanerochaete</taxon>
    </lineage>
</organism>
<dbReference type="InParanoid" id="K5VWE5"/>
<sequence>MQTQFLITGVDRSVKPDLGDTETSPVYCPYQFCECARGRGEALPNGYELVEHFRTVHRYEMLYDGRYYCPYTSQGCTSASKQYNATRIHICRHLGLKPLMCEYAFGQQDPRGPQPGVTTSCPFRTSDNSHLHKHYVKHHGYKPQAAKAYKRAVKNANPTGQAGEQAAERRKQTVKAQKQAAKTRKKQATASSFVPPVIAGISSFPPIPVTAAPVACIEPIAAPHPPALQTPATAQVTGRSASHSATREAFGHPAPAHVTSPSQPSTPDWQPPSPPPSKAPSALDITFQQLWKAEVTEIMSNPYVLWGPAAVPESAENGLWAFSHATFQHTAVLALRALKKMRDAEPEAWDVWFKLVVKTFPDFASMTADSLLGVEGTAHGALCKDAPNSGSLGDDIFKSDAFECDMADVNMLDGSDMSDYDDILEYNMVGDGDTPNHDGTPGHDNALGHNAYNHRILSDDDMCID</sequence>
<name>K5VWE5_PHACS</name>
<dbReference type="KEGG" id="pco:PHACADRAFT_187556"/>
<dbReference type="HOGENOM" id="CLU_588062_0_0_1"/>
<keyword evidence="3" id="KW-1185">Reference proteome</keyword>
<reference evidence="2 3" key="1">
    <citation type="journal article" date="2012" name="BMC Genomics">
        <title>Comparative genomics of the white-rot fungi, Phanerochaete carnosa and P. chrysosporium, to elucidate the genetic basis of the distinct wood types they colonize.</title>
        <authorList>
            <person name="Suzuki H."/>
            <person name="MacDonald J."/>
            <person name="Syed K."/>
            <person name="Salamov A."/>
            <person name="Hori C."/>
            <person name="Aerts A."/>
            <person name="Henrissat B."/>
            <person name="Wiebenga A."/>
            <person name="vanKuyk P.A."/>
            <person name="Barry K."/>
            <person name="Lindquist E."/>
            <person name="LaButti K."/>
            <person name="Lapidus A."/>
            <person name="Lucas S."/>
            <person name="Coutinho P."/>
            <person name="Gong Y."/>
            <person name="Samejima M."/>
            <person name="Mahadevan R."/>
            <person name="Abou-Zaid M."/>
            <person name="de Vries R.P."/>
            <person name="Igarashi K."/>
            <person name="Yadav J.S."/>
            <person name="Grigoriev I.V."/>
            <person name="Master E.R."/>
        </authorList>
    </citation>
    <scope>NUCLEOTIDE SEQUENCE [LARGE SCALE GENOMIC DNA]</scope>
    <source>
        <strain evidence="2 3">HHB-10118-sp</strain>
    </source>
</reference>
<feature type="compositionally biased region" description="Polar residues" evidence="1">
    <location>
        <begin position="230"/>
        <end position="244"/>
    </location>
</feature>
<dbReference type="GeneID" id="18910437"/>
<evidence type="ECO:0000256" key="1">
    <source>
        <dbReference type="SAM" id="MobiDB-lite"/>
    </source>
</evidence>
<accession>K5VWE5</accession>
<dbReference type="EMBL" id="JH930477">
    <property type="protein sequence ID" value="EKM50909.1"/>
    <property type="molecule type" value="Genomic_DNA"/>
</dbReference>
<feature type="compositionally biased region" description="Pro residues" evidence="1">
    <location>
        <begin position="269"/>
        <end position="278"/>
    </location>
</feature>
<feature type="region of interest" description="Disordered" evidence="1">
    <location>
        <begin position="155"/>
        <end position="190"/>
    </location>
</feature>
<dbReference type="AlphaFoldDB" id="K5VWE5"/>
<evidence type="ECO:0000313" key="2">
    <source>
        <dbReference type="EMBL" id="EKM50909.1"/>
    </source>
</evidence>
<dbReference type="RefSeq" id="XP_007400076.1">
    <property type="nucleotide sequence ID" value="XM_007400014.1"/>
</dbReference>
<proteinExistence type="predicted"/>